<evidence type="ECO:0000313" key="1">
    <source>
        <dbReference type="EMBL" id="MDE5417935.1"/>
    </source>
</evidence>
<accession>A0ABT5VR85</accession>
<dbReference type="PROSITE" id="PS51257">
    <property type="entry name" value="PROKAR_LIPOPROTEIN"/>
    <property type="match status" value="1"/>
</dbReference>
<protein>
    <submittedName>
        <fullName evidence="1">6-bladed beta-propeller</fullName>
    </submittedName>
</protein>
<keyword evidence="2" id="KW-1185">Reference proteome</keyword>
<comment type="caution">
    <text evidence="1">The sequence shown here is derived from an EMBL/GenBank/DDBJ whole genome shotgun (WGS) entry which is preliminary data.</text>
</comment>
<organism evidence="1 2">
    <name type="scientific">Paralabilibaculum antarcticum</name>
    <dbReference type="NCBI Taxonomy" id="2912572"/>
    <lineage>
        <taxon>Bacteria</taxon>
        <taxon>Pseudomonadati</taxon>
        <taxon>Bacteroidota</taxon>
        <taxon>Bacteroidia</taxon>
        <taxon>Marinilabiliales</taxon>
        <taxon>Marinifilaceae</taxon>
        <taxon>Paralabilibaculum</taxon>
    </lineage>
</organism>
<name>A0ABT5VR85_9BACT</name>
<evidence type="ECO:0000313" key="2">
    <source>
        <dbReference type="Proteomes" id="UP001528920"/>
    </source>
</evidence>
<dbReference type="EMBL" id="JAKJSC010000001">
    <property type="protein sequence ID" value="MDE5417935.1"/>
    <property type="molecule type" value="Genomic_DNA"/>
</dbReference>
<proteinExistence type="predicted"/>
<dbReference type="RefSeq" id="WP_275109270.1">
    <property type="nucleotide sequence ID" value="NZ_JAKJSC010000001.1"/>
</dbReference>
<sequence>MHIKYRCFIFIIVVFLAIGCKKEKLNIVWEINNNKTVVLNEINLDTIKLDKIEASYVGDIKLWTDSIYFIDKRFCWVFSFDKDGHFIKRMLGQGRGPSELNTGLIDCHTRLSNGDHLIVGSGNDCHLFDKNFIRKKTFLIDKGDMRKKGMDASDFGIYTLMYPKLIFKNNGDKIYFNQFSEYEGYNVVNNPSKYFRECRLLSEMKLDDGKVCEMYGRYSTYYADNDNVKQVALFSFDIKENGNFLISFEADSLIYEYDNEFNPIEAFGYSGENMNIKYKELNSLKEFQKYYLVERETKGYYDWIEYIDELDMLFRSYKKGDNSSTDGLQIYKSNTMIADVEVPRNLKVIGFIDPYVYASSTIDEENEEMKVYRFTVPKKNN</sequence>
<reference evidence="1 2" key="1">
    <citation type="submission" date="2022-01" db="EMBL/GenBank/DDBJ databases">
        <title>Labilibaculum sp. nov, a marine bacterium isolated from Antarctica.</title>
        <authorList>
            <person name="Dai W."/>
        </authorList>
    </citation>
    <scope>NUCLEOTIDE SEQUENCE [LARGE SCALE GENOMIC DNA]</scope>
    <source>
        <strain evidence="1 2">DW002</strain>
    </source>
</reference>
<dbReference type="Pfam" id="PF17170">
    <property type="entry name" value="DUF5128"/>
    <property type="match status" value="1"/>
</dbReference>
<gene>
    <name evidence="1" type="ORF">L3049_07935</name>
</gene>
<dbReference type="Proteomes" id="UP001528920">
    <property type="component" value="Unassembled WGS sequence"/>
</dbReference>